<dbReference type="RefSeq" id="WP_142896175.1">
    <property type="nucleotide sequence ID" value="NZ_ML660054.1"/>
</dbReference>
<organism evidence="1 2">
    <name type="scientific">Denitrobaculum tricleocarpae</name>
    <dbReference type="NCBI Taxonomy" id="2591009"/>
    <lineage>
        <taxon>Bacteria</taxon>
        <taxon>Pseudomonadati</taxon>
        <taxon>Pseudomonadota</taxon>
        <taxon>Alphaproteobacteria</taxon>
        <taxon>Rhodospirillales</taxon>
        <taxon>Rhodospirillaceae</taxon>
        <taxon>Denitrobaculum</taxon>
    </lineage>
</organism>
<dbReference type="Pfam" id="PF13365">
    <property type="entry name" value="Trypsin_2"/>
    <property type="match status" value="1"/>
</dbReference>
<dbReference type="Gene3D" id="2.40.10.120">
    <property type="match status" value="1"/>
</dbReference>
<protein>
    <submittedName>
        <fullName evidence="1">Trypsin-like peptidase domain-containing protein</fullName>
    </submittedName>
</protein>
<reference evidence="1 2" key="1">
    <citation type="submission" date="2019-06" db="EMBL/GenBank/DDBJ databases">
        <title>Whole genome sequence for Rhodospirillaceae sp. R148.</title>
        <authorList>
            <person name="Wang G."/>
        </authorList>
    </citation>
    <scope>NUCLEOTIDE SEQUENCE [LARGE SCALE GENOMIC DNA]</scope>
    <source>
        <strain evidence="1 2">R148</strain>
    </source>
</reference>
<proteinExistence type="predicted"/>
<gene>
    <name evidence="1" type="ORF">FKG95_09795</name>
</gene>
<dbReference type="PANTHER" id="PTHR21004">
    <property type="entry name" value="SERINE PROTEASE-RELATED"/>
    <property type="match status" value="1"/>
</dbReference>
<dbReference type="GO" id="GO:0016485">
    <property type="term" value="P:protein processing"/>
    <property type="evidence" value="ECO:0007669"/>
    <property type="project" value="InterPro"/>
</dbReference>
<dbReference type="Proteomes" id="UP000315252">
    <property type="component" value="Unassembled WGS sequence"/>
</dbReference>
<evidence type="ECO:0000313" key="2">
    <source>
        <dbReference type="Proteomes" id="UP000315252"/>
    </source>
</evidence>
<dbReference type="InterPro" id="IPR039245">
    <property type="entry name" value="TYSND1/DEG15"/>
</dbReference>
<dbReference type="PANTHER" id="PTHR21004:SF0">
    <property type="entry name" value="PEROXISOMAL LEADER PEPTIDE-PROCESSING PROTEASE"/>
    <property type="match status" value="1"/>
</dbReference>
<comment type="caution">
    <text evidence="1">The sequence shown here is derived from an EMBL/GenBank/DDBJ whole genome shotgun (WGS) entry which is preliminary data.</text>
</comment>
<sequence length="302" mass="31856">MMSSLFALTEIFDRPAAAAAKRRARKKAGFAVRGLVVGGLLLGAAACTTATTPPANTAESIIESALSSSVQLFTEREDGRRRTGSGVVFALAGERSYIVTTAHLLEPQVPQKVFVALPGQTERTEAQVLTINAEKDIALLETTPLRVKPVHFQEDARLGENIWVVSFPWGRRVTVVNGFVSQIAQENDNPASITRGPISLIDATVSYGTSGGGVFNGKTGNLLGIVRGYRTAKLSVPGGNGQSLSVPIAGETTVIPISDIRCQLEEAQLAHLTPIDDWASLDDGGFGCPKVTASRSGATKTN</sequence>
<dbReference type="SUPFAM" id="SSF50494">
    <property type="entry name" value="Trypsin-like serine proteases"/>
    <property type="match status" value="1"/>
</dbReference>
<dbReference type="InterPro" id="IPR001940">
    <property type="entry name" value="Peptidase_S1C"/>
</dbReference>
<dbReference type="PRINTS" id="PR00834">
    <property type="entry name" value="PROTEASES2C"/>
</dbReference>
<dbReference type="InterPro" id="IPR009003">
    <property type="entry name" value="Peptidase_S1_PA"/>
</dbReference>
<evidence type="ECO:0000313" key="1">
    <source>
        <dbReference type="EMBL" id="TQV80461.1"/>
    </source>
</evidence>
<accession>A0A545TTI4</accession>
<keyword evidence="2" id="KW-1185">Reference proteome</keyword>
<dbReference type="OrthoDB" id="9766361at2"/>
<name>A0A545TTI4_9PROT</name>
<dbReference type="AlphaFoldDB" id="A0A545TTI4"/>
<dbReference type="EMBL" id="VHSH01000003">
    <property type="protein sequence ID" value="TQV80461.1"/>
    <property type="molecule type" value="Genomic_DNA"/>
</dbReference>
<dbReference type="GO" id="GO:0004252">
    <property type="term" value="F:serine-type endopeptidase activity"/>
    <property type="evidence" value="ECO:0007669"/>
    <property type="project" value="InterPro"/>
</dbReference>